<name>A0A1H2D507_9ACTN</name>
<organism evidence="1 2">
    <name type="scientific">Actinoplanes derwentensis</name>
    <dbReference type="NCBI Taxonomy" id="113562"/>
    <lineage>
        <taxon>Bacteria</taxon>
        <taxon>Bacillati</taxon>
        <taxon>Actinomycetota</taxon>
        <taxon>Actinomycetes</taxon>
        <taxon>Micromonosporales</taxon>
        <taxon>Micromonosporaceae</taxon>
        <taxon>Actinoplanes</taxon>
    </lineage>
</organism>
<protein>
    <submittedName>
        <fullName evidence="1">Putative restriction endonuclease</fullName>
    </submittedName>
</protein>
<keyword evidence="1" id="KW-0378">Hydrolase</keyword>
<keyword evidence="1" id="KW-0540">Nuclease</keyword>
<dbReference type="GO" id="GO:0004519">
    <property type="term" value="F:endonuclease activity"/>
    <property type="evidence" value="ECO:0007669"/>
    <property type="project" value="UniProtKB-KW"/>
</dbReference>
<evidence type="ECO:0000313" key="1">
    <source>
        <dbReference type="EMBL" id="SDT77674.1"/>
    </source>
</evidence>
<reference evidence="1 2" key="1">
    <citation type="submission" date="2016-10" db="EMBL/GenBank/DDBJ databases">
        <authorList>
            <person name="de Groot N.N."/>
        </authorList>
    </citation>
    <scope>NUCLEOTIDE SEQUENCE [LARGE SCALE GENOMIC DNA]</scope>
    <source>
        <strain evidence="1 2">DSM 43941</strain>
    </source>
</reference>
<dbReference type="RefSeq" id="WP_157751986.1">
    <property type="nucleotide sequence ID" value="NZ_BOMJ01000051.1"/>
</dbReference>
<accession>A0A1H2D507</accession>
<keyword evidence="1" id="KW-0255">Endonuclease</keyword>
<dbReference type="AlphaFoldDB" id="A0A1H2D507"/>
<sequence>MTFELPAQGRWTVDDMAILPEKFRYALIDGVVDLQDRAPLAGLAGAAVMGALKIDCPPALRVIPRAPLLPAPPTVAVLGAAGPVLVADVVQPQWTFIDLHTRIRLLGALGVPRYWVIEPMGWHELALTVFGTPDEEGYVVESSTRDVFTTEVPYPVTIDLPAMAMRWPAVREFDRWS</sequence>
<gene>
    <name evidence="1" type="ORF">SAMN04489716_8057</name>
</gene>
<dbReference type="STRING" id="113562.SAMN04489716_8057"/>
<keyword evidence="2" id="KW-1185">Reference proteome</keyword>
<dbReference type="Proteomes" id="UP000198688">
    <property type="component" value="Chromosome I"/>
</dbReference>
<dbReference type="EMBL" id="LT629758">
    <property type="protein sequence ID" value="SDT77674.1"/>
    <property type="molecule type" value="Genomic_DNA"/>
</dbReference>
<dbReference type="OrthoDB" id="9799703at2"/>
<proteinExistence type="predicted"/>
<evidence type="ECO:0000313" key="2">
    <source>
        <dbReference type="Proteomes" id="UP000198688"/>
    </source>
</evidence>